<evidence type="ECO:0000256" key="1">
    <source>
        <dbReference type="ARBA" id="ARBA00022588"/>
    </source>
</evidence>
<dbReference type="InterPro" id="IPR003879">
    <property type="entry name" value="Butyrophylin_SPRY"/>
</dbReference>
<feature type="domain" description="RING-type" evidence="7">
    <location>
        <begin position="10"/>
        <end position="51"/>
    </location>
</feature>
<evidence type="ECO:0008006" key="11">
    <source>
        <dbReference type="Google" id="ProtNLM"/>
    </source>
</evidence>
<feature type="domain" description="B box-type" evidence="8">
    <location>
        <begin position="143"/>
        <end position="182"/>
    </location>
</feature>
<dbReference type="Pfam" id="PF00643">
    <property type="entry name" value="zf-B_box"/>
    <property type="match status" value="1"/>
</dbReference>
<dbReference type="Pfam" id="PF25600">
    <property type="entry name" value="TRIM_CC"/>
    <property type="match status" value="1"/>
</dbReference>
<dbReference type="PROSITE" id="PS50119">
    <property type="entry name" value="ZF_BBOX"/>
    <property type="match status" value="1"/>
</dbReference>
<dbReference type="InterPro" id="IPR013083">
    <property type="entry name" value="Znf_RING/FYVE/PHD"/>
</dbReference>
<dbReference type="EMBL" id="HADW01016380">
    <property type="protein sequence ID" value="SBP17780.1"/>
    <property type="molecule type" value="Transcribed_RNA"/>
</dbReference>
<dbReference type="SUPFAM" id="SSF49899">
    <property type="entry name" value="Concanavalin A-like lectins/glucanases"/>
    <property type="match status" value="1"/>
</dbReference>
<dbReference type="InterPro" id="IPR000315">
    <property type="entry name" value="Znf_B-box"/>
</dbReference>
<dbReference type="Gene3D" id="4.10.830.40">
    <property type="match status" value="1"/>
</dbReference>
<dbReference type="InterPro" id="IPR001870">
    <property type="entry name" value="B30.2/SPRY"/>
</dbReference>
<protein>
    <recommendedName>
        <fullName evidence="11">Tripartite motif containing 16</fullName>
    </recommendedName>
</protein>
<dbReference type="Pfam" id="PF13765">
    <property type="entry name" value="PRY"/>
    <property type="match status" value="1"/>
</dbReference>
<dbReference type="InterPro" id="IPR058030">
    <property type="entry name" value="TRIM8/14/16/25/29/45/65_CC"/>
</dbReference>
<dbReference type="AlphaFoldDB" id="A0A1A7XIV9"/>
<evidence type="ECO:0000259" key="7">
    <source>
        <dbReference type="PROSITE" id="PS50089"/>
    </source>
</evidence>
<dbReference type="InterPro" id="IPR051051">
    <property type="entry name" value="E3_ubiq-ligase_TRIM/RNF"/>
</dbReference>
<evidence type="ECO:0000256" key="5">
    <source>
        <dbReference type="ARBA" id="ARBA00022859"/>
    </source>
</evidence>
<proteinExistence type="predicted"/>
<reference evidence="10" key="2">
    <citation type="submission" date="2016-06" db="EMBL/GenBank/DDBJ databases">
        <title>The genome of a short-lived fish provides insights into sex chromosome evolution and the genetic control of aging.</title>
        <authorList>
            <person name="Reichwald K."/>
            <person name="Felder M."/>
            <person name="Petzold A."/>
            <person name="Koch P."/>
            <person name="Groth M."/>
            <person name="Platzer M."/>
        </authorList>
    </citation>
    <scope>NUCLEOTIDE SEQUENCE</scope>
    <source>
        <tissue evidence="10">Brain</tissue>
    </source>
</reference>
<name>A0A1A7XIV9_9TELE</name>
<dbReference type="PROSITE" id="PS50188">
    <property type="entry name" value="B302_SPRY"/>
    <property type="match status" value="1"/>
</dbReference>
<dbReference type="Pfam" id="PF15227">
    <property type="entry name" value="zf-C3HC4_4"/>
    <property type="match status" value="1"/>
</dbReference>
<organism evidence="10">
    <name type="scientific">Iconisemion striatum</name>
    <dbReference type="NCBI Taxonomy" id="60296"/>
    <lineage>
        <taxon>Eukaryota</taxon>
        <taxon>Metazoa</taxon>
        <taxon>Chordata</taxon>
        <taxon>Craniata</taxon>
        <taxon>Vertebrata</taxon>
        <taxon>Euteleostomi</taxon>
        <taxon>Actinopterygii</taxon>
        <taxon>Neopterygii</taxon>
        <taxon>Teleostei</taxon>
        <taxon>Neoteleostei</taxon>
        <taxon>Acanthomorphata</taxon>
        <taxon>Ovalentaria</taxon>
        <taxon>Atherinomorphae</taxon>
        <taxon>Cyprinodontiformes</taxon>
        <taxon>Nothobranchiidae</taxon>
        <taxon>Iconisemion</taxon>
    </lineage>
</organism>
<feature type="domain" description="B30.2/SPRY" evidence="9">
    <location>
        <begin position="360"/>
        <end position="552"/>
    </location>
</feature>
<evidence type="ECO:0000259" key="9">
    <source>
        <dbReference type="PROSITE" id="PS50188"/>
    </source>
</evidence>
<dbReference type="InterPro" id="IPR003877">
    <property type="entry name" value="SPRY_dom"/>
</dbReference>
<dbReference type="SUPFAM" id="SSF57850">
    <property type="entry name" value="RING/U-box"/>
    <property type="match status" value="1"/>
</dbReference>
<dbReference type="PROSITE" id="PS00518">
    <property type="entry name" value="ZF_RING_1"/>
    <property type="match status" value="1"/>
</dbReference>
<dbReference type="PROSITE" id="PS50089">
    <property type="entry name" value="ZF_RING_2"/>
    <property type="match status" value="1"/>
</dbReference>
<evidence type="ECO:0000256" key="3">
    <source>
        <dbReference type="ARBA" id="ARBA00022771"/>
    </source>
</evidence>
<dbReference type="Gene3D" id="3.30.40.10">
    <property type="entry name" value="Zinc/RING finger domain, C3HC4 (zinc finger)"/>
    <property type="match status" value="1"/>
</dbReference>
<keyword evidence="3 6" id="KW-0863">Zinc-finger</keyword>
<dbReference type="SMART" id="SM00589">
    <property type="entry name" value="PRY"/>
    <property type="match status" value="1"/>
</dbReference>
<sequence length="552" mass="63463">MAQSLDLFECSICLHLLEEPVTTACGHSYCRKCINTFWSSNREEYSCPQCRTTFNTRPDLQRNTILGNLLEEHKKQSQSAAAGDEEDAASPGDVQCDACMGRKRKAKMFCLMCLASYCETHLQPHAEVPVLMKHKLIRASTRIKESICSRHDRHLEIYCRSDEQLLCPLCVVEHKGHDIVEVMTEKRDKQQQVERARLEIEDRVLVSLIEMKELTKAADSIRDAAWEACDDFERQCSEHILSYVLSLERKCSEMRDKVGQEEKAGVDWTKGHLGQLEREVNKLRRMEHQLHQLSLTDDPIQFLKDFQALGERPALTDSQQQHQAPAEVVSAHKDKLKRMCDKQKSELFGHFKDFSMSLFLKYPCMPIKSRKDLLLKRTTLDLDPNTAHKCLYMTQTKKEISWETKGQAHPDHPGQFTRFYQVLCQNGLQGEHYWEVEWDGGIVEVAVSYKKIQRKGSDKSSCFGHNKLSWKLICSPSGCTFWHNNLHKGQIPPARSRRVGVHLEYREGRLSFYSVAGPDEMTLLHQIRTAFTKPLYPGFTVDLGATLSICDI</sequence>
<dbReference type="SUPFAM" id="SSF57845">
    <property type="entry name" value="B-box zinc-binding domain"/>
    <property type="match status" value="1"/>
</dbReference>
<dbReference type="SMART" id="SM00184">
    <property type="entry name" value="RING"/>
    <property type="match status" value="1"/>
</dbReference>
<dbReference type="Gene3D" id="2.60.120.920">
    <property type="match status" value="1"/>
</dbReference>
<dbReference type="SMART" id="SM00336">
    <property type="entry name" value="BBOX"/>
    <property type="match status" value="1"/>
</dbReference>
<keyword evidence="5" id="KW-0391">Immunity</keyword>
<keyword evidence="1" id="KW-0399">Innate immunity</keyword>
<dbReference type="InterPro" id="IPR043136">
    <property type="entry name" value="B30.2/SPRY_sf"/>
</dbReference>
<gene>
    <name evidence="10" type="primary">Nfu_g_1_008504</name>
</gene>
<dbReference type="Gene3D" id="3.30.160.60">
    <property type="entry name" value="Classic Zinc Finger"/>
    <property type="match status" value="1"/>
</dbReference>
<dbReference type="InterPro" id="IPR006574">
    <property type="entry name" value="PRY"/>
</dbReference>
<dbReference type="PRINTS" id="PR01407">
    <property type="entry name" value="BUTYPHLNCDUF"/>
</dbReference>
<dbReference type="CDD" id="cd19769">
    <property type="entry name" value="Bbox2_TRIM16-like"/>
    <property type="match status" value="1"/>
</dbReference>
<dbReference type="GO" id="GO:0005737">
    <property type="term" value="C:cytoplasm"/>
    <property type="evidence" value="ECO:0007669"/>
    <property type="project" value="UniProtKB-ARBA"/>
</dbReference>
<dbReference type="PANTHER" id="PTHR25465:SF5">
    <property type="entry name" value="E3 UBIQUITIN_ISG15 LIGASE TRIM25-RELATED"/>
    <property type="match status" value="1"/>
</dbReference>
<dbReference type="PANTHER" id="PTHR25465">
    <property type="entry name" value="B-BOX DOMAIN CONTAINING"/>
    <property type="match status" value="1"/>
</dbReference>
<dbReference type="InterPro" id="IPR013320">
    <property type="entry name" value="ConA-like_dom_sf"/>
</dbReference>
<evidence type="ECO:0000259" key="8">
    <source>
        <dbReference type="PROSITE" id="PS50119"/>
    </source>
</evidence>
<evidence type="ECO:0000256" key="2">
    <source>
        <dbReference type="ARBA" id="ARBA00022723"/>
    </source>
</evidence>
<evidence type="ECO:0000256" key="4">
    <source>
        <dbReference type="ARBA" id="ARBA00022833"/>
    </source>
</evidence>
<keyword evidence="2" id="KW-0479">Metal-binding</keyword>
<keyword evidence="4" id="KW-0862">Zinc</keyword>
<evidence type="ECO:0000313" key="10">
    <source>
        <dbReference type="EMBL" id="SBP17780.1"/>
    </source>
</evidence>
<accession>A0A1A7XIV9</accession>
<dbReference type="GO" id="GO:0045087">
    <property type="term" value="P:innate immune response"/>
    <property type="evidence" value="ECO:0007669"/>
    <property type="project" value="UniProtKB-KW"/>
</dbReference>
<dbReference type="InterPro" id="IPR017907">
    <property type="entry name" value="Znf_RING_CS"/>
</dbReference>
<reference evidence="10" key="1">
    <citation type="submission" date="2016-05" db="EMBL/GenBank/DDBJ databases">
        <authorList>
            <person name="Lavstsen T."/>
            <person name="Jespersen J.S."/>
        </authorList>
    </citation>
    <scope>NUCLEOTIDE SEQUENCE</scope>
    <source>
        <tissue evidence="10">Brain</tissue>
    </source>
</reference>
<evidence type="ECO:0000256" key="6">
    <source>
        <dbReference type="PROSITE-ProRule" id="PRU00024"/>
    </source>
</evidence>
<dbReference type="InterPro" id="IPR001841">
    <property type="entry name" value="Znf_RING"/>
</dbReference>
<dbReference type="GO" id="GO:0008270">
    <property type="term" value="F:zinc ion binding"/>
    <property type="evidence" value="ECO:0007669"/>
    <property type="project" value="UniProtKB-KW"/>
</dbReference>
<dbReference type="Pfam" id="PF00622">
    <property type="entry name" value="SPRY"/>
    <property type="match status" value="1"/>
</dbReference>